<organism evidence="3 4">
    <name type="scientific">Rhodoplanes azumiensis</name>
    <dbReference type="NCBI Taxonomy" id="1897628"/>
    <lineage>
        <taxon>Bacteria</taxon>
        <taxon>Pseudomonadati</taxon>
        <taxon>Pseudomonadota</taxon>
        <taxon>Alphaproteobacteria</taxon>
        <taxon>Hyphomicrobiales</taxon>
        <taxon>Nitrobacteraceae</taxon>
        <taxon>Rhodoplanes</taxon>
    </lineage>
</organism>
<dbReference type="Pfam" id="PF06568">
    <property type="entry name" value="YjiS-like"/>
    <property type="match status" value="1"/>
</dbReference>
<gene>
    <name evidence="3" type="ORF">ACFSOX_21320</name>
</gene>
<protein>
    <submittedName>
        <fullName evidence="3">DUF1127 domain-containing protein</fullName>
    </submittedName>
</protein>
<proteinExistence type="predicted"/>
<evidence type="ECO:0000256" key="1">
    <source>
        <dbReference type="SAM" id="MobiDB-lite"/>
    </source>
</evidence>
<reference evidence="4" key="1">
    <citation type="journal article" date="2019" name="Int. J. Syst. Evol. Microbiol.">
        <title>The Global Catalogue of Microorganisms (GCM) 10K type strain sequencing project: providing services to taxonomists for standard genome sequencing and annotation.</title>
        <authorList>
            <consortium name="The Broad Institute Genomics Platform"/>
            <consortium name="The Broad Institute Genome Sequencing Center for Infectious Disease"/>
            <person name="Wu L."/>
            <person name="Ma J."/>
        </authorList>
    </citation>
    <scope>NUCLEOTIDE SEQUENCE [LARGE SCALE GENOMIC DNA]</scope>
    <source>
        <strain evidence="4">CGMCC 1.6774</strain>
    </source>
</reference>
<sequence length="131" mass="14288">MTALTYIRTLPLPGLRGVRAIATAIGTVAMRARRLAEAVKHRREAAMLAGFNDRMLSDIGLTRSDVADAYSEPLWRDPTALLARRAGERQTARRRPGGRLRRLLSAPSLVPTDDGDGTGVKDRARRAARSA</sequence>
<comment type="caution">
    <text evidence="3">The sequence shown here is derived from an EMBL/GenBank/DDBJ whole genome shotgun (WGS) entry which is preliminary data.</text>
</comment>
<feature type="region of interest" description="Disordered" evidence="1">
    <location>
        <begin position="85"/>
        <end position="131"/>
    </location>
</feature>
<feature type="domain" description="YjiS-like" evidence="2">
    <location>
        <begin position="33"/>
        <end position="66"/>
    </location>
</feature>
<evidence type="ECO:0000259" key="2">
    <source>
        <dbReference type="Pfam" id="PF06568"/>
    </source>
</evidence>
<accession>A0ABW5AR28</accession>
<dbReference type="RefSeq" id="WP_378479838.1">
    <property type="nucleotide sequence ID" value="NZ_JBHUIW010000033.1"/>
</dbReference>
<name>A0ABW5AR28_9BRAD</name>
<keyword evidence="4" id="KW-1185">Reference proteome</keyword>
<dbReference type="InterPro" id="IPR009506">
    <property type="entry name" value="YjiS-like"/>
</dbReference>
<evidence type="ECO:0000313" key="3">
    <source>
        <dbReference type="EMBL" id="MFD2184700.1"/>
    </source>
</evidence>
<dbReference type="Proteomes" id="UP001597314">
    <property type="component" value="Unassembled WGS sequence"/>
</dbReference>
<feature type="compositionally biased region" description="Basic residues" evidence="1">
    <location>
        <begin position="92"/>
        <end position="102"/>
    </location>
</feature>
<dbReference type="EMBL" id="JBHUIW010000033">
    <property type="protein sequence ID" value="MFD2184700.1"/>
    <property type="molecule type" value="Genomic_DNA"/>
</dbReference>
<evidence type="ECO:0000313" key="4">
    <source>
        <dbReference type="Proteomes" id="UP001597314"/>
    </source>
</evidence>